<dbReference type="Gene3D" id="2.40.37.10">
    <property type="entry name" value="Lyase, Ornithine Decarboxylase, Chain A, domain 1"/>
    <property type="match status" value="1"/>
</dbReference>
<dbReference type="InterPro" id="IPR002433">
    <property type="entry name" value="Orn_de-COase"/>
</dbReference>
<comment type="pathway">
    <text evidence="6">Amine and polyamine biosynthesis; putrescine biosynthesis via L-ornithine pathway; putrescine from L-ornithine: step 1/1.</text>
</comment>
<evidence type="ECO:0000256" key="1">
    <source>
        <dbReference type="ARBA" id="ARBA00001933"/>
    </source>
</evidence>
<evidence type="ECO:0000256" key="3">
    <source>
        <dbReference type="ARBA" id="ARBA00022793"/>
    </source>
</evidence>
<evidence type="ECO:0000256" key="8">
    <source>
        <dbReference type="ARBA" id="ARBA00049127"/>
    </source>
</evidence>
<gene>
    <name evidence="10" type="ORF">ACFPGP_14160</name>
</gene>
<keyword evidence="5" id="KW-0456">Lyase</keyword>
<dbReference type="PRINTS" id="PR01179">
    <property type="entry name" value="ODADCRBXLASE"/>
</dbReference>
<dbReference type="InterPro" id="IPR029066">
    <property type="entry name" value="PLP-binding_barrel"/>
</dbReference>
<evidence type="ECO:0000259" key="9">
    <source>
        <dbReference type="Pfam" id="PF02784"/>
    </source>
</evidence>
<evidence type="ECO:0000256" key="7">
    <source>
        <dbReference type="ARBA" id="ARBA00034138"/>
    </source>
</evidence>
<feature type="domain" description="Orn/DAP/Arg decarboxylase 2 N-terminal" evidence="9">
    <location>
        <begin position="39"/>
        <end position="271"/>
    </location>
</feature>
<comment type="catalytic activity">
    <reaction evidence="8">
        <text>L-ornithine + H(+) = putrescine + CO2</text>
        <dbReference type="Rhea" id="RHEA:22964"/>
        <dbReference type="ChEBI" id="CHEBI:15378"/>
        <dbReference type="ChEBI" id="CHEBI:16526"/>
        <dbReference type="ChEBI" id="CHEBI:46911"/>
        <dbReference type="ChEBI" id="CHEBI:326268"/>
        <dbReference type="EC" id="4.1.1.17"/>
    </reaction>
</comment>
<dbReference type="Proteomes" id="UP001596087">
    <property type="component" value="Unassembled WGS sequence"/>
</dbReference>
<evidence type="ECO:0000256" key="4">
    <source>
        <dbReference type="ARBA" id="ARBA00022898"/>
    </source>
</evidence>
<evidence type="ECO:0000256" key="6">
    <source>
        <dbReference type="ARBA" id="ARBA00034115"/>
    </source>
</evidence>
<keyword evidence="11" id="KW-1185">Reference proteome</keyword>
<proteinExistence type="inferred from homology"/>
<dbReference type="InterPro" id="IPR022653">
    <property type="entry name" value="De-COase2_pyr-phos_BS"/>
</dbReference>
<comment type="caution">
    <text evidence="10">The sequence shown here is derived from an EMBL/GenBank/DDBJ whole genome shotgun (WGS) entry which is preliminary data.</text>
</comment>
<accession>A0ABW0BL67</accession>
<dbReference type="Pfam" id="PF02784">
    <property type="entry name" value="Orn_Arg_deC_N"/>
    <property type="match status" value="1"/>
</dbReference>
<dbReference type="Gene3D" id="3.20.20.10">
    <property type="entry name" value="Alanine racemase"/>
    <property type="match status" value="1"/>
</dbReference>
<name>A0ABW0BL67_9ACTN</name>
<protein>
    <recommendedName>
        <fullName evidence="7">ornithine decarboxylase</fullName>
        <ecNumber evidence="7">4.1.1.17</ecNumber>
    </recommendedName>
</protein>
<dbReference type="InterPro" id="IPR009006">
    <property type="entry name" value="Ala_racemase/Decarboxylase_C"/>
</dbReference>
<evidence type="ECO:0000256" key="5">
    <source>
        <dbReference type="ARBA" id="ARBA00023239"/>
    </source>
</evidence>
<dbReference type="PROSITE" id="PS00878">
    <property type="entry name" value="ODR_DC_2_1"/>
    <property type="match status" value="1"/>
</dbReference>
<evidence type="ECO:0000313" key="11">
    <source>
        <dbReference type="Proteomes" id="UP001596087"/>
    </source>
</evidence>
<dbReference type="EMBL" id="JBHSKD010000018">
    <property type="protein sequence ID" value="MFC5177822.1"/>
    <property type="molecule type" value="Genomic_DNA"/>
</dbReference>
<dbReference type="RefSeq" id="WP_378591189.1">
    <property type="nucleotide sequence ID" value="NZ_JBHSKD010000018.1"/>
</dbReference>
<keyword evidence="3" id="KW-0210">Decarboxylase</keyword>
<evidence type="ECO:0000256" key="2">
    <source>
        <dbReference type="ARBA" id="ARBA00008872"/>
    </source>
</evidence>
<dbReference type="SUPFAM" id="SSF50621">
    <property type="entry name" value="Alanine racemase C-terminal domain-like"/>
    <property type="match status" value="1"/>
</dbReference>
<organism evidence="10 11">
    <name type="scientific">Nocardioides taihuensis</name>
    <dbReference type="NCBI Taxonomy" id="1835606"/>
    <lineage>
        <taxon>Bacteria</taxon>
        <taxon>Bacillati</taxon>
        <taxon>Actinomycetota</taxon>
        <taxon>Actinomycetes</taxon>
        <taxon>Propionibacteriales</taxon>
        <taxon>Nocardioidaceae</taxon>
        <taxon>Nocardioides</taxon>
    </lineage>
</organism>
<dbReference type="InterPro" id="IPR022644">
    <property type="entry name" value="De-COase2_N"/>
</dbReference>
<dbReference type="PANTHER" id="PTHR11482:SF6">
    <property type="entry name" value="ORNITHINE DECARBOXYLASE 1-RELATED"/>
    <property type="match status" value="1"/>
</dbReference>
<keyword evidence="4" id="KW-0663">Pyridoxal phosphate</keyword>
<dbReference type="EC" id="4.1.1.17" evidence="7"/>
<dbReference type="PANTHER" id="PTHR11482">
    <property type="entry name" value="ARGININE/DIAMINOPIMELATE/ORNITHINE DECARBOXYLASE"/>
    <property type="match status" value="1"/>
</dbReference>
<dbReference type="SUPFAM" id="SSF51419">
    <property type="entry name" value="PLP-binding barrel"/>
    <property type="match status" value="1"/>
</dbReference>
<dbReference type="CDD" id="cd00622">
    <property type="entry name" value="PLPDE_III_ODC"/>
    <property type="match status" value="1"/>
</dbReference>
<dbReference type="PRINTS" id="PR01182">
    <property type="entry name" value="ORNDCRBXLASE"/>
</dbReference>
<reference evidence="11" key="1">
    <citation type="journal article" date="2019" name="Int. J. Syst. Evol. Microbiol.">
        <title>The Global Catalogue of Microorganisms (GCM) 10K type strain sequencing project: providing services to taxonomists for standard genome sequencing and annotation.</title>
        <authorList>
            <consortium name="The Broad Institute Genomics Platform"/>
            <consortium name="The Broad Institute Genome Sequencing Center for Infectious Disease"/>
            <person name="Wu L."/>
            <person name="Ma J."/>
        </authorList>
    </citation>
    <scope>NUCLEOTIDE SEQUENCE [LARGE SCALE GENOMIC DNA]</scope>
    <source>
        <strain evidence="11">DFY41</strain>
    </source>
</reference>
<sequence length="386" mass="40412">MSTTVPVRPPVPELRTAGSVLPAARPQTPFLRLDLDVAVARYRRLAAALPGTAVHYAVKANPDPGLLARLHAAGSRFDVASPAEVLAALAAGAAPGDLVYSNPVKRRTDIELAHLHGVRLFVVDTLEETDKVAAAAPGSAVLCRLVTPGEGSDWPLSRKYGCSTAQAVDVLTHALTLGLDAAGVSFHVGSQQRDPGAWAAPIAASARVFDQVRARGGRPHLLDLGGGFPARLVGGCPPPEEYGATIGRLLDQHFGARRPDTLVEPGRGVVAEAGVLTTEVIGVVRRGEVRWVFLDAGVFTGLVETLEEAIRYPLETDRDGGPTGPCVVAGPTCDSADVLYQDTMVDLPLDLAEGDRVRLLGAGAYTSCYSTVGFNGFPPLVTHVVP</sequence>
<evidence type="ECO:0000313" key="10">
    <source>
        <dbReference type="EMBL" id="MFC5177822.1"/>
    </source>
</evidence>
<comment type="cofactor">
    <cofactor evidence="1">
        <name>pyridoxal 5'-phosphate</name>
        <dbReference type="ChEBI" id="CHEBI:597326"/>
    </cofactor>
</comment>
<dbReference type="InterPro" id="IPR000183">
    <property type="entry name" value="Orn/DAP/Arg_de-COase"/>
</dbReference>
<comment type="similarity">
    <text evidence="2">Belongs to the Orn/Lys/Arg decarboxylase class-II family.</text>
</comment>